<accession>A0A2M9Y053</accession>
<dbReference type="EMBL" id="RQFP01000001">
    <property type="protein sequence ID" value="TGK95247.1"/>
    <property type="molecule type" value="Genomic_DNA"/>
</dbReference>
<evidence type="ECO:0000313" key="2">
    <source>
        <dbReference type="Proteomes" id="UP000297891"/>
    </source>
</evidence>
<name>A0A2M9Y053_9LEPT</name>
<dbReference type="NCBIfam" id="NF035939">
    <property type="entry name" value="TIM_EboE"/>
    <property type="match status" value="1"/>
</dbReference>
<sequence>MKTKYGHLTYCSNIHSGETWSDHFSQLKEHLPKIRKNLSPDSEMGLGLRLANAASIELMEPKTMEEFQSWLKEEGLYVFLINGFPYGDFHETKVKENVYKPDWATRERIDYTIRLFLILSKLLPVGMEGGVSTPPLSYQYFDSNKSTREDRVRLATENILEVLIWLIQIEKETGKTLHLDIEPEPDGILGNLGLWVHWFIDLFLPLAIPKIQNECGLSKEIAELTIRKHIRVCLDVCHSAVSFEENKTVLNLLQKNSIQVGRIQISSALKANFGEHPEKILDLLAGFDEPIYLHQVIAKKNESMMHSFPDLPEALASEVEFGEEWRIHFHVPVFLESYGLLSSTRKELIELLNLQKEFLITNALEVETYTWGVLPKELQMPVADSIVRELKWVLSILEPDHNTIG</sequence>
<dbReference type="Gene3D" id="3.20.20.150">
    <property type="entry name" value="Divalent-metal-dependent TIM barrel enzymes"/>
    <property type="match status" value="1"/>
</dbReference>
<dbReference type="OrthoDB" id="9785907at2"/>
<reference evidence="1" key="1">
    <citation type="journal article" date="2019" name="PLoS Negl. Trop. Dis.">
        <title>Revisiting the worldwide diversity of Leptospira species in the environment.</title>
        <authorList>
            <person name="Vincent A.T."/>
            <person name="Schiettekatte O."/>
            <person name="Bourhy P."/>
            <person name="Veyrier F.J."/>
            <person name="Picardeau M."/>
        </authorList>
    </citation>
    <scope>NUCLEOTIDE SEQUENCE [LARGE SCALE GENOMIC DNA]</scope>
    <source>
        <strain evidence="1">201800277</strain>
    </source>
</reference>
<proteinExistence type="predicted"/>
<dbReference type="RefSeq" id="WP_100791043.1">
    <property type="nucleotide sequence ID" value="NZ_NPDQ01000005.1"/>
</dbReference>
<protein>
    <submittedName>
        <fullName evidence="1">Xylose isomerase</fullName>
    </submittedName>
</protein>
<dbReference type="AlphaFoldDB" id="A0A2M9Y053"/>
<organism evidence="1 2">
    <name type="scientific">Leptospira brenneri</name>
    <dbReference type="NCBI Taxonomy" id="2023182"/>
    <lineage>
        <taxon>Bacteria</taxon>
        <taxon>Pseudomonadati</taxon>
        <taxon>Spirochaetota</taxon>
        <taxon>Spirochaetia</taxon>
        <taxon>Leptospirales</taxon>
        <taxon>Leptospiraceae</taxon>
        <taxon>Leptospira</taxon>
    </lineage>
</organism>
<gene>
    <name evidence="1" type="ORF">EHQ30_00980</name>
</gene>
<comment type="caution">
    <text evidence="1">The sequence shown here is derived from an EMBL/GenBank/DDBJ whole genome shotgun (WGS) entry which is preliminary data.</text>
</comment>
<dbReference type="SUPFAM" id="SSF51658">
    <property type="entry name" value="Xylose isomerase-like"/>
    <property type="match status" value="1"/>
</dbReference>
<dbReference type="InterPro" id="IPR036237">
    <property type="entry name" value="Xyl_isomerase-like_sf"/>
</dbReference>
<keyword evidence="2" id="KW-1185">Reference proteome</keyword>
<evidence type="ECO:0000313" key="1">
    <source>
        <dbReference type="EMBL" id="TGK95247.1"/>
    </source>
</evidence>
<dbReference type="Proteomes" id="UP000297891">
    <property type="component" value="Unassembled WGS sequence"/>
</dbReference>
<dbReference type="GO" id="GO:0016853">
    <property type="term" value="F:isomerase activity"/>
    <property type="evidence" value="ECO:0007669"/>
    <property type="project" value="UniProtKB-KW"/>
</dbReference>
<keyword evidence="1" id="KW-0413">Isomerase</keyword>